<proteinExistence type="predicted"/>
<evidence type="ECO:0000313" key="2">
    <source>
        <dbReference type="Proteomes" id="UP000325289"/>
    </source>
</evidence>
<dbReference type="AlphaFoldDB" id="A0A1I1XPQ4"/>
<organism evidence="1 2">
    <name type="scientific">Roseivivax sediminis</name>
    <dbReference type="NCBI Taxonomy" id="936889"/>
    <lineage>
        <taxon>Bacteria</taxon>
        <taxon>Pseudomonadati</taxon>
        <taxon>Pseudomonadota</taxon>
        <taxon>Alphaproteobacteria</taxon>
        <taxon>Rhodobacterales</taxon>
        <taxon>Roseobacteraceae</taxon>
        <taxon>Roseivivax</taxon>
    </lineage>
</organism>
<dbReference type="OrthoDB" id="8347948at2"/>
<dbReference type="Proteomes" id="UP000325289">
    <property type="component" value="Unassembled WGS sequence"/>
</dbReference>
<dbReference type="RefSeq" id="WP_149755927.1">
    <property type="nucleotide sequence ID" value="NZ_FOMS01000006.1"/>
</dbReference>
<name>A0A1I1XPQ4_9RHOB</name>
<dbReference type="EMBL" id="FOMS01000006">
    <property type="protein sequence ID" value="SFE09287.1"/>
    <property type="molecule type" value="Genomic_DNA"/>
</dbReference>
<reference evidence="1 2" key="1">
    <citation type="submission" date="2016-10" db="EMBL/GenBank/DDBJ databases">
        <authorList>
            <person name="Varghese N."/>
            <person name="Submissions S."/>
        </authorList>
    </citation>
    <scope>NUCLEOTIDE SEQUENCE [LARGE SCALE GENOMIC DNA]</scope>
    <source>
        <strain evidence="2">YIM D21,KCTC 23444,ACCC 10710</strain>
    </source>
</reference>
<sequence length="351" mass="39816">MRSIVPIAEQLDRALAELAIDHPLNGRIALILVDNGLELMCHQKCADLLFEDRHRNSRRLTPEQRSDARGRAFDRKIQFLKELGHIPPDQVRAMAILHEYRNQLYHVGLRDDPIIGQLAHLYFRLAAGLLESLLGAQRHLRWEPEVVSDAARRLLPELVTTKYRRAQVDLTGLRDRLLAACPQPPMSVERALSAHVLFRVDQAESAFGIIARGRSGTVDPVDTLRTIQLEADTIAAIVRFRRDGDKALKAKGLPPKPLDVDALGMARGTKVLVDLNARLLPGWKPRYPQLPFESWRKRAGSLSAKRTALTALEMFDQIRKEIDQLEEIMAEPIEDMHGWHQHLEDVAMDSR</sequence>
<gene>
    <name evidence="1" type="ORF">SAMN04515678_10687</name>
</gene>
<keyword evidence="2" id="KW-1185">Reference proteome</keyword>
<accession>A0A1I1XPQ4</accession>
<protein>
    <submittedName>
        <fullName evidence="1">Uncharacterized protein</fullName>
    </submittedName>
</protein>
<evidence type="ECO:0000313" key="1">
    <source>
        <dbReference type="EMBL" id="SFE09287.1"/>
    </source>
</evidence>